<organism evidence="2 3">
    <name type="scientific">Escherichia coli</name>
    <dbReference type="NCBI Taxonomy" id="562"/>
    <lineage>
        <taxon>Bacteria</taxon>
        <taxon>Pseudomonadati</taxon>
        <taxon>Pseudomonadota</taxon>
        <taxon>Gammaproteobacteria</taxon>
        <taxon>Enterobacterales</taxon>
        <taxon>Enterobacteriaceae</taxon>
        <taxon>Escherichia</taxon>
    </lineage>
</organism>
<gene>
    <name evidence="1" type="ORF">NCTC10418_02450</name>
    <name evidence="2" type="ORF">NCTC9962_07167</name>
</gene>
<name>A0A377DFF7_ECOLX</name>
<reference evidence="3 4" key="1">
    <citation type="submission" date="2018-06" db="EMBL/GenBank/DDBJ databases">
        <authorList>
            <consortium name="Pathogen Informatics"/>
            <person name="Doyle S."/>
        </authorList>
    </citation>
    <scope>NUCLEOTIDE SEQUENCE [LARGE SCALE GENOMIC DNA]</scope>
    <source>
        <strain evidence="1 4">NCTC10418</strain>
        <strain evidence="2 3">NCTC9962</strain>
    </source>
</reference>
<evidence type="ECO:0000313" key="3">
    <source>
        <dbReference type="Proteomes" id="UP000254052"/>
    </source>
</evidence>
<dbReference type="Proteomes" id="UP000254052">
    <property type="component" value="Unassembled WGS sequence"/>
</dbReference>
<evidence type="ECO:0000313" key="1">
    <source>
        <dbReference type="EMBL" id="STE84793.1"/>
    </source>
</evidence>
<sequence length="68" mass="7670">MHMRAMLEPGSHFAQPVAIGARIKAKLLFNRRINKNARDVFVLGGEFDQAENFWLPQRGDNVFTVAGN</sequence>
<accession>A0A377DFF7</accession>
<protein>
    <submittedName>
        <fullName evidence="2">Uncharacterized protein</fullName>
    </submittedName>
</protein>
<proteinExistence type="predicted"/>
<dbReference type="Proteomes" id="UP000255460">
    <property type="component" value="Unassembled WGS sequence"/>
</dbReference>
<dbReference type="AlphaFoldDB" id="A0A377DFF7"/>
<evidence type="ECO:0000313" key="2">
    <source>
        <dbReference type="EMBL" id="STM19812.1"/>
    </source>
</evidence>
<dbReference type="EMBL" id="UFZQ01000001">
    <property type="protein sequence ID" value="STE84793.1"/>
    <property type="molecule type" value="Genomic_DNA"/>
</dbReference>
<dbReference type="EMBL" id="UGED01000022">
    <property type="protein sequence ID" value="STM19812.1"/>
    <property type="molecule type" value="Genomic_DNA"/>
</dbReference>
<evidence type="ECO:0000313" key="4">
    <source>
        <dbReference type="Proteomes" id="UP000255460"/>
    </source>
</evidence>